<proteinExistence type="predicted"/>
<organism evidence="2 3">
    <name type="scientific">Seminavis robusta</name>
    <dbReference type="NCBI Taxonomy" id="568900"/>
    <lineage>
        <taxon>Eukaryota</taxon>
        <taxon>Sar</taxon>
        <taxon>Stramenopiles</taxon>
        <taxon>Ochrophyta</taxon>
        <taxon>Bacillariophyta</taxon>
        <taxon>Bacillariophyceae</taxon>
        <taxon>Bacillariophycidae</taxon>
        <taxon>Naviculales</taxon>
        <taxon>Naviculaceae</taxon>
        <taxon>Seminavis</taxon>
    </lineage>
</organism>
<dbReference type="AlphaFoldDB" id="A0A9N8DHI6"/>
<evidence type="ECO:0000313" key="2">
    <source>
        <dbReference type="EMBL" id="CAB9500630.1"/>
    </source>
</evidence>
<sequence length="239" mass="26688">MSSSQHHHNLQETKQHEWPLDVFRHTSGRGWEKLVPADSIHTHTTGPNAVGVPNEGHVTIQRFRLKISVMDSEGKVLSEVIRRNDALLFVSSNRLRAILLKFKTIQDCEQFSSRLMELNPIAPETATTSSDQPMDWGTTVSSEGMHSSNADMEIDQQLQRNELLSYIVRLQQEESFNSFTNKIEQLVEESGLWMMQEDPYDQSSMEVVNDATDSATSSAGFSSGSEPAVDETMATGTGT</sequence>
<accession>A0A9N8DHI6</accession>
<evidence type="ECO:0000313" key="3">
    <source>
        <dbReference type="Proteomes" id="UP001153069"/>
    </source>
</evidence>
<name>A0A9N8DHI6_9STRA</name>
<dbReference type="EMBL" id="CAICTM010000087">
    <property type="protein sequence ID" value="CAB9500630.1"/>
    <property type="molecule type" value="Genomic_DNA"/>
</dbReference>
<feature type="compositionally biased region" description="Low complexity" evidence="1">
    <location>
        <begin position="210"/>
        <end position="225"/>
    </location>
</feature>
<keyword evidence="3" id="KW-1185">Reference proteome</keyword>
<evidence type="ECO:0000256" key="1">
    <source>
        <dbReference type="SAM" id="MobiDB-lite"/>
    </source>
</evidence>
<protein>
    <submittedName>
        <fullName evidence="2">Uncharacterized protein</fullName>
    </submittedName>
</protein>
<reference evidence="2" key="1">
    <citation type="submission" date="2020-06" db="EMBL/GenBank/DDBJ databases">
        <authorList>
            <consortium name="Plant Systems Biology data submission"/>
        </authorList>
    </citation>
    <scope>NUCLEOTIDE SEQUENCE</scope>
    <source>
        <strain evidence="2">D6</strain>
    </source>
</reference>
<gene>
    <name evidence="2" type="ORF">SEMRO_88_G046500.1</name>
</gene>
<dbReference type="Proteomes" id="UP001153069">
    <property type="component" value="Unassembled WGS sequence"/>
</dbReference>
<feature type="region of interest" description="Disordered" evidence="1">
    <location>
        <begin position="209"/>
        <end position="239"/>
    </location>
</feature>
<comment type="caution">
    <text evidence="2">The sequence shown here is derived from an EMBL/GenBank/DDBJ whole genome shotgun (WGS) entry which is preliminary data.</text>
</comment>